<protein>
    <submittedName>
        <fullName evidence="1">Ornithine cyclodeaminase</fullName>
    </submittedName>
</protein>
<dbReference type="InterPro" id="IPR036291">
    <property type="entry name" value="NAD(P)-bd_dom_sf"/>
</dbReference>
<dbReference type="AlphaFoldDB" id="A0A3M0HVK4"/>
<keyword evidence="2" id="KW-1185">Reference proteome</keyword>
<dbReference type="OrthoDB" id="4311033at2"/>
<organism evidence="1 2">
    <name type="scientific">Streptomyces shenzhenensis</name>
    <dbReference type="NCBI Taxonomy" id="943815"/>
    <lineage>
        <taxon>Bacteria</taxon>
        <taxon>Bacillati</taxon>
        <taxon>Actinomycetota</taxon>
        <taxon>Actinomycetes</taxon>
        <taxon>Kitasatosporales</taxon>
        <taxon>Streptomycetaceae</taxon>
        <taxon>Streptomyces</taxon>
    </lineage>
</organism>
<dbReference type="Proteomes" id="UP000270471">
    <property type="component" value="Unassembled WGS sequence"/>
</dbReference>
<dbReference type="PANTHER" id="PTHR13812:SF19">
    <property type="entry name" value="KETIMINE REDUCTASE MU-CRYSTALLIN"/>
    <property type="match status" value="1"/>
</dbReference>
<reference evidence="1 2" key="1">
    <citation type="submission" date="2017-11" db="EMBL/GenBank/DDBJ databases">
        <title>Draft genome of actinobacteria isolated from guarana (Paullinia cupana (Mart.) Ducke.</title>
        <authorList>
            <person name="Siqueira K.A."/>
            <person name="Liotti R.G."/>
            <person name="Mendes T.A.O."/>
            <person name="Soares M.A."/>
        </authorList>
    </citation>
    <scope>NUCLEOTIDE SEQUENCE [LARGE SCALE GENOMIC DNA]</scope>
    <source>
        <strain evidence="1 2">193</strain>
    </source>
</reference>
<comment type="caution">
    <text evidence="1">The sequence shown here is derived from an EMBL/GenBank/DDBJ whole genome shotgun (WGS) entry which is preliminary data.</text>
</comment>
<dbReference type="InterPro" id="IPR003462">
    <property type="entry name" value="ODC_Mu_crystall"/>
</dbReference>
<dbReference type="GO" id="GO:0005737">
    <property type="term" value="C:cytoplasm"/>
    <property type="evidence" value="ECO:0007669"/>
    <property type="project" value="TreeGrafter"/>
</dbReference>
<dbReference type="EMBL" id="PENI01000047">
    <property type="protein sequence ID" value="RMB80118.1"/>
    <property type="molecule type" value="Genomic_DNA"/>
</dbReference>
<name>A0A3M0HVK4_9ACTN</name>
<dbReference type="SUPFAM" id="SSF51735">
    <property type="entry name" value="NAD(P)-binding Rossmann-fold domains"/>
    <property type="match status" value="1"/>
</dbReference>
<evidence type="ECO:0000313" key="2">
    <source>
        <dbReference type="Proteomes" id="UP000270471"/>
    </source>
</evidence>
<evidence type="ECO:0000313" key="1">
    <source>
        <dbReference type="EMBL" id="RMB80118.1"/>
    </source>
</evidence>
<dbReference type="RefSeq" id="WP_121895071.1">
    <property type="nucleotide sequence ID" value="NZ_PENI01000047.1"/>
</dbReference>
<dbReference type="Pfam" id="PF02423">
    <property type="entry name" value="OCD_Mu_crystall"/>
    <property type="match status" value="1"/>
</dbReference>
<dbReference type="Gene3D" id="3.30.1780.10">
    <property type="entry name" value="ornithine cyclodeaminase, domain 1"/>
    <property type="match status" value="1"/>
</dbReference>
<dbReference type="Gene3D" id="3.40.50.720">
    <property type="entry name" value="NAD(P)-binding Rossmann-like Domain"/>
    <property type="match status" value="1"/>
</dbReference>
<accession>A0A3M0HVK4</accession>
<proteinExistence type="predicted"/>
<sequence length="310" mass="32446">MRALPFVDSALLSDLLSWPMAIAALGRALGPAYAEGGFTERTSVPLDNGELLLMPAAGSETVGVKIIGVAPRNPEQGLPRIQGLYTLFDAHTLAPLAVLDGTALTTVRTAGQSAFVVRELAPEQTRRLVVFGAGPQAEAHVEAVRAVRAIDTVRIVGRRQEHVTALCERLGRSGVDVRPGAPGDVASADIVVCATTSTTPVFDGADLADHAFVVAVGSHTPDARELDGHVFSRASLVLVEHRQTALREAGDIVRAVEDGALDPGRLLDFGDLAGLRAGGGISVYKSVGMGWQDLAVAQAVWESLPTGDDR</sequence>
<gene>
    <name evidence="1" type="ORF">CTZ28_41975</name>
</gene>
<dbReference type="PANTHER" id="PTHR13812">
    <property type="entry name" value="KETIMINE REDUCTASE MU-CRYSTALLIN"/>
    <property type="match status" value="1"/>
</dbReference>
<dbReference type="PIRSF" id="PIRSF001439">
    <property type="entry name" value="CryM"/>
    <property type="match status" value="1"/>
</dbReference>
<dbReference type="InterPro" id="IPR023401">
    <property type="entry name" value="ODC_N"/>
</dbReference>